<evidence type="ECO:0000256" key="2">
    <source>
        <dbReference type="ARBA" id="ARBA00009539"/>
    </source>
</evidence>
<sequence>MIWAQDRNGILGAGGNMLWHVPADFKHFKATTMSHPIVMGRKSWQSIGSRPLPGRTNIVITSNPSFEAGGAIVCPSLQAALHKARQCPGGEQIWITGGGQVYTAALDLAEELVVTKLDLDVSDKIAQWPAAVYAPRIGPEFVLDQSRSDSSWREASGDARWKVEIYRRLHGEQ</sequence>
<dbReference type="PANTHER" id="PTHR48069">
    <property type="entry name" value="DIHYDROFOLATE REDUCTASE"/>
    <property type="match status" value="1"/>
</dbReference>
<evidence type="ECO:0000259" key="7">
    <source>
        <dbReference type="PROSITE" id="PS51330"/>
    </source>
</evidence>
<organism evidence="8 9">
    <name type="scientific">Winkia neuii subsp. anitrata</name>
    <dbReference type="NCBI Taxonomy" id="29318"/>
    <lineage>
        <taxon>Bacteria</taxon>
        <taxon>Bacillati</taxon>
        <taxon>Actinomycetota</taxon>
        <taxon>Actinomycetes</taxon>
        <taxon>Actinomycetales</taxon>
        <taxon>Actinomycetaceae</taxon>
        <taxon>Winkia</taxon>
    </lineage>
</organism>
<comment type="pathway">
    <text evidence="1">Cofactor biosynthesis; tetrahydrofolate biosynthesis; 5,6,7,8-tetrahydrofolate from 7,8-dihydrofolate: step 1/1.</text>
</comment>
<dbReference type="SUPFAM" id="SSF53597">
    <property type="entry name" value="Dihydrofolate reductase-like"/>
    <property type="match status" value="1"/>
</dbReference>
<dbReference type="GO" id="GO:0046654">
    <property type="term" value="P:tetrahydrofolate biosynthetic process"/>
    <property type="evidence" value="ECO:0007669"/>
    <property type="project" value="InterPro"/>
</dbReference>
<dbReference type="EC" id="1.5.1.3" evidence="3"/>
<evidence type="ECO:0000256" key="3">
    <source>
        <dbReference type="ARBA" id="ARBA00012856"/>
    </source>
</evidence>
<dbReference type="PRINTS" id="PR00070">
    <property type="entry name" value="DHFR"/>
</dbReference>
<dbReference type="GO" id="GO:0005829">
    <property type="term" value="C:cytosol"/>
    <property type="evidence" value="ECO:0007669"/>
    <property type="project" value="TreeGrafter"/>
</dbReference>
<dbReference type="EMBL" id="CP116394">
    <property type="protein sequence ID" value="WCE45470.1"/>
    <property type="molecule type" value="Genomic_DNA"/>
</dbReference>
<evidence type="ECO:0000256" key="1">
    <source>
        <dbReference type="ARBA" id="ARBA00004903"/>
    </source>
</evidence>
<dbReference type="GO" id="GO:0046452">
    <property type="term" value="P:dihydrofolate metabolic process"/>
    <property type="evidence" value="ECO:0007669"/>
    <property type="project" value="TreeGrafter"/>
</dbReference>
<dbReference type="Gene3D" id="3.40.430.10">
    <property type="entry name" value="Dihydrofolate Reductase, subunit A"/>
    <property type="match status" value="1"/>
</dbReference>
<dbReference type="GO" id="GO:0050661">
    <property type="term" value="F:NADP binding"/>
    <property type="evidence" value="ECO:0007669"/>
    <property type="project" value="InterPro"/>
</dbReference>
<keyword evidence="6" id="KW-0560">Oxidoreductase</keyword>
<gene>
    <name evidence="8" type="ORF">PIG85_07365</name>
</gene>
<evidence type="ECO:0000256" key="4">
    <source>
        <dbReference type="ARBA" id="ARBA00022563"/>
    </source>
</evidence>
<name>A0AB38XMJ5_9ACTO</name>
<reference evidence="8" key="1">
    <citation type="submission" date="2023-01" db="EMBL/GenBank/DDBJ databases">
        <title>Comparative Genomic Analysis of the Clinically-Derived Winkia Strain NY0527 Provides Evidence into the Taxonomic Reassignment of Winkia neuii and Characterizes Their Virulence Traits.</title>
        <authorList>
            <person name="Cai X."/>
            <person name="Peng Y."/>
            <person name="Li M."/>
            <person name="Qiu Y."/>
            <person name="Wang Y."/>
            <person name="Xu L."/>
            <person name="Hou Q."/>
        </authorList>
    </citation>
    <scope>NUCLEOTIDE SEQUENCE</scope>
    <source>
        <strain evidence="8">NY0527</strain>
    </source>
</reference>
<accession>A0AB38XMJ5</accession>
<evidence type="ECO:0000256" key="5">
    <source>
        <dbReference type="ARBA" id="ARBA00022857"/>
    </source>
</evidence>
<feature type="domain" description="DHFR" evidence="7">
    <location>
        <begin position="1"/>
        <end position="173"/>
    </location>
</feature>
<dbReference type="InterPro" id="IPR024072">
    <property type="entry name" value="DHFR-like_dom_sf"/>
</dbReference>
<proteinExistence type="inferred from homology"/>
<dbReference type="InterPro" id="IPR012259">
    <property type="entry name" value="DHFR"/>
</dbReference>
<dbReference type="PANTHER" id="PTHR48069:SF3">
    <property type="entry name" value="DIHYDROFOLATE REDUCTASE"/>
    <property type="match status" value="1"/>
</dbReference>
<dbReference type="CDD" id="cd00209">
    <property type="entry name" value="DHFR"/>
    <property type="match status" value="1"/>
</dbReference>
<evidence type="ECO:0000313" key="8">
    <source>
        <dbReference type="EMBL" id="WCE45470.1"/>
    </source>
</evidence>
<keyword evidence="4" id="KW-0554">One-carbon metabolism</keyword>
<dbReference type="GO" id="GO:0046655">
    <property type="term" value="P:folic acid metabolic process"/>
    <property type="evidence" value="ECO:0007669"/>
    <property type="project" value="TreeGrafter"/>
</dbReference>
<dbReference type="Pfam" id="PF00186">
    <property type="entry name" value="DHFR_1"/>
    <property type="match status" value="1"/>
</dbReference>
<keyword evidence="5" id="KW-0521">NADP</keyword>
<dbReference type="InterPro" id="IPR001796">
    <property type="entry name" value="DHFR_dom"/>
</dbReference>
<protein>
    <recommendedName>
        <fullName evidence="3">dihydrofolate reductase</fullName>
        <ecNumber evidence="3">1.5.1.3</ecNumber>
    </recommendedName>
</protein>
<dbReference type="GO" id="GO:0004146">
    <property type="term" value="F:dihydrofolate reductase activity"/>
    <property type="evidence" value="ECO:0007669"/>
    <property type="project" value="UniProtKB-EC"/>
</dbReference>
<evidence type="ECO:0000256" key="6">
    <source>
        <dbReference type="ARBA" id="ARBA00023002"/>
    </source>
</evidence>
<dbReference type="PROSITE" id="PS51330">
    <property type="entry name" value="DHFR_2"/>
    <property type="match status" value="1"/>
</dbReference>
<dbReference type="AlphaFoldDB" id="A0AB38XMJ5"/>
<dbReference type="RefSeq" id="WP_004807669.1">
    <property type="nucleotide sequence ID" value="NZ_CP116394.1"/>
</dbReference>
<dbReference type="GO" id="GO:0006730">
    <property type="term" value="P:one-carbon metabolic process"/>
    <property type="evidence" value="ECO:0007669"/>
    <property type="project" value="UniProtKB-KW"/>
</dbReference>
<evidence type="ECO:0000313" key="9">
    <source>
        <dbReference type="Proteomes" id="UP001211044"/>
    </source>
</evidence>
<dbReference type="Proteomes" id="UP001211044">
    <property type="component" value="Chromosome"/>
</dbReference>
<comment type="similarity">
    <text evidence="2">Belongs to the dihydrofolate reductase family.</text>
</comment>
<dbReference type="KEGG" id="wne:PIG85_07365"/>